<dbReference type="InterPro" id="IPR000235">
    <property type="entry name" value="Ribosomal_uS7"/>
</dbReference>
<dbReference type="GeneID" id="29070996"/>
<dbReference type="GO" id="GO:0006412">
    <property type="term" value="P:translation"/>
    <property type="evidence" value="ECO:0007669"/>
    <property type="project" value="InterPro"/>
</dbReference>
<dbReference type="NCBIfam" id="TIGR01029">
    <property type="entry name" value="rpsG_bact"/>
    <property type="match status" value="1"/>
</dbReference>
<dbReference type="InterPro" id="IPR005717">
    <property type="entry name" value="Ribosomal_uS7_bac/org-type"/>
</dbReference>
<proteinExistence type="inferred from homology"/>
<evidence type="ECO:0000259" key="12">
    <source>
        <dbReference type="Pfam" id="PF00177"/>
    </source>
</evidence>
<dbReference type="InterPro" id="IPR036823">
    <property type="entry name" value="Ribosomal_uS7_dom_sf"/>
</dbReference>
<evidence type="ECO:0000256" key="4">
    <source>
        <dbReference type="ARBA" id="ARBA00011458"/>
    </source>
</evidence>
<evidence type="ECO:0000256" key="10">
    <source>
        <dbReference type="RuleBase" id="RU003619"/>
    </source>
</evidence>
<dbReference type="GO" id="GO:0019843">
    <property type="term" value="F:rRNA binding"/>
    <property type="evidence" value="ECO:0007669"/>
    <property type="project" value="UniProtKB-KW"/>
</dbReference>
<dbReference type="AlphaFoldDB" id="A0A1B0V642"/>
<feature type="compositionally biased region" description="Basic and acidic residues" evidence="11">
    <location>
        <begin position="135"/>
        <end position="145"/>
    </location>
</feature>
<dbReference type="GO" id="GO:0015935">
    <property type="term" value="C:small ribosomal subunit"/>
    <property type="evidence" value="ECO:0007669"/>
    <property type="project" value="InterPro"/>
</dbReference>
<geneLocation type="chloroplast" evidence="13"/>
<dbReference type="InterPro" id="IPR023798">
    <property type="entry name" value="Ribosomal_uS7_dom"/>
</dbReference>
<evidence type="ECO:0000256" key="6">
    <source>
        <dbReference type="ARBA" id="ARBA00022884"/>
    </source>
</evidence>
<dbReference type="SUPFAM" id="SSF47973">
    <property type="entry name" value="Ribosomal protein S7"/>
    <property type="match status" value="1"/>
</dbReference>
<evidence type="ECO:0000256" key="9">
    <source>
        <dbReference type="ARBA" id="ARBA00035504"/>
    </source>
</evidence>
<keyword evidence="6" id="KW-0694">RNA-binding</keyword>
<keyword evidence="8 10" id="KW-0687">Ribonucleoprotein</keyword>
<evidence type="ECO:0000256" key="11">
    <source>
        <dbReference type="SAM" id="MobiDB-lite"/>
    </source>
</evidence>
<dbReference type="PIRSF" id="PIRSF002122">
    <property type="entry name" value="RPS7p_RPS7a_RPS5e_RPS7o"/>
    <property type="match status" value="1"/>
</dbReference>
<evidence type="ECO:0000256" key="7">
    <source>
        <dbReference type="ARBA" id="ARBA00022980"/>
    </source>
</evidence>
<dbReference type="PANTHER" id="PTHR11205">
    <property type="entry name" value="RIBOSOMAL PROTEIN S7"/>
    <property type="match status" value="1"/>
</dbReference>
<accession>A0A1B0V642</accession>
<organism evidence="13">
    <name type="scientific">Cytinus hypocistis</name>
    <dbReference type="NCBI Taxonomy" id="327100"/>
    <lineage>
        <taxon>Eukaryota</taxon>
        <taxon>Viridiplantae</taxon>
        <taxon>Streptophyta</taxon>
        <taxon>Embryophyta</taxon>
        <taxon>Tracheophyta</taxon>
        <taxon>Spermatophyta</taxon>
        <taxon>Magnoliopsida</taxon>
        <taxon>eudicotyledons</taxon>
        <taxon>Gunneridae</taxon>
        <taxon>Pentapetalae</taxon>
        <taxon>rosids</taxon>
        <taxon>malvids</taxon>
        <taxon>Malvales</taxon>
        <taxon>Cytinaceae</taxon>
        <taxon>Cytinus</taxon>
    </lineage>
</organism>
<dbReference type="Gene3D" id="1.10.455.10">
    <property type="entry name" value="Ribosomal protein S7 domain"/>
    <property type="match status" value="1"/>
</dbReference>
<dbReference type="InterPro" id="IPR020606">
    <property type="entry name" value="Ribosomal_uS7_CS"/>
</dbReference>
<evidence type="ECO:0000256" key="5">
    <source>
        <dbReference type="ARBA" id="ARBA00022730"/>
    </source>
</evidence>
<dbReference type="EMBL" id="KT335971">
    <property type="protein sequence ID" value="AMR36149.1"/>
    <property type="molecule type" value="Genomic_DNA"/>
</dbReference>
<dbReference type="GO" id="GO:0003735">
    <property type="term" value="F:structural constituent of ribosome"/>
    <property type="evidence" value="ECO:0007669"/>
    <property type="project" value="InterPro"/>
</dbReference>
<sequence length="154" mass="17905">MLCREKKAEKSISVFNKRLVKMLINHLMKHGKKSLSYKIIYQTLKYIQQQKKINSLYILRQAINRVTPKITIKKKCKRKGRSTHRIPIKIGPRQGMALAIRWLLVASRRRLGKNMTIKLSSELMDAAKGRGNAIRKKEETHKIAETNRASSLLR</sequence>
<keyword evidence="7 10" id="KW-0689">Ribosomal protein</keyword>
<dbReference type="Pfam" id="PF00177">
    <property type="entry name" value="Ribosomal_S7"/>
    <property type="match status" value="1"/>
</dbReference>
<comment type="subcellular location">
    <subcellularLocation>
        <location evidence="2">Plastid</location>
    </subcellularLocation>
</comment>
<dbReference type="PROSITE" id="PS00052">
    <property type="entry name" value="RIBOSOMAL_S7"/>
    <property type="match status" value="1"/>
</dbReference>
<keyword evidence="13" id="KW-0934">Plastid</keyword>
<gene>
    <name evidence="13" type="primary">rps7</name>
</gene>
<comment type="subunit">
    <text evidence="4">Part of the 30S ribosomal subunit.</text>
</comment>
<evidence type="ECO:0000256" key="1">
    <source>
        <dbReference type="ARBA" id="ARBA00002046"/>
    </source>
</evidence>
<protein>
    <recommendedName>
        <fullName evidence="9">30S ribosomal protein S7, chloroplastic</fullName>
    </recommendedName>
</protein>
<keyword evidence="13" id="KW-0150">Chloroplast</keyword>
<keyword evidence="5" id="KW-0699">rRNA-binding</keyword>
<evidence type="ECO:0000256" key="2">
    <source>
        <dbReference type="ARBA" id="ARBA00004474"/>
    </source>
</evidence>
<name>A0A1B0V642_9ROSI</name>
<feature type="domain" description="Small ribosomal subunit protein uS7" evidence="12">
    <location>
        <begin position="10"/>
        <end position="148"/>
    </location>
</feature>
<feature type="region of interest" description="Disordered" evidence="11">
    <location>
        <begin position="131"/>
        <end position="154"/>
    </location>
</feature>
<reference evidence="13" key="1">
    <citation type="journal article" date="2016" name="Ann. Bot.">
        <title>Understanding the evolution of holoparasitic plants: the complete plastid genome of the holoparasite Cytinus hypocistis (Cytinaceae).</title>
        <authorList>
            <person name="Roquet C."/>
            <person name="Coissac E."/>
            <person name="Cruaud C."/>
            <person name="Boleda M."/>
            <person name="Boyer F."/>
            <person name="Alberti A."/>
            <person name="Gielly L."/>
            <person name="Taberlet P."/>
            <person name="Thuiller W."/>
            <person name="Van Es J."/>
            <person name="Lavergne S."/>
        </authorList>
    </citation>
    <scope>NUCLEOTIDE SEQUENCE</scope>
</reference>
<dbReference type="GO" id="GO:0009536">
    <property type="term" value="C:plastid"/>
    <property type="evidence" value="ECO:0007669"/>
    <property type="project" value="UniProtKB-SubCell"/>
</dbReference>
<evidence type="ECO:0000256" key="3">
    <source>
        <dbReference type="ARBA" id="ARBA00007151"/>
    </source>
</evidence>
<dbReference type="RefSeq" id="YP_009294810.1">
    <property type="nucleotide sequence ID" value="NC_031150.1"/>
</dbReference>
<comment type="similarity">
    <text evidence="3 10">Belongs to the universal ribosomal protein uS7 family.</text>
</comment>
<comment type="function">
    <text evidence="1">One of the primary rRNA binding proteins, it binds directly to 16S rRNA where it nucleates assembly of the head domain of the 30S subunit.</text>
</comment>
<evidence type="ECO:0000313" key="13">
    <source>
        <dbReference type="EMBL" id="AMR36149.1"/>
    </source>
</evidence>
<evidence type="ECO:0000256" key="8">
    <source>
        <dbReference type="ARBA" id="ARBA00023274"/>
    </source>
</evidence>